<evidence type="ECO:0000313" key="11">
    <source>
        <dbReference type="Proteomes" id="UP000193685"/>
    </source>
</evidence>
<sequence length="234" mass="25650">MIRHTRLRSPCSYQAASAVQESLVRSYLDKKATGSFDATVNILTMEMLPVYTTGRRERGLMSPGKLASLKLPHADTGVIPTVVEALRGGQTTVHTPGQLVAYPIFDLKAYDLSPRCYVHLLESSIIQTLAQYNIQAKRTSNTGVWVSEQAKIAAIGIHLRRNITSHGIALNICNDLSWFSRIVACGLAGKQTTSMVEQGVNNVIVQDVARIWIQQMAQLLKIDAAMIDTTEASP</sequence>
<dbReference type="Gene3D" id="3.30.930.10">
    <property type="entry name" value="Bira Bifunctional Protein, Domain 2"/>
    <property type="match status" value="1"/>
</dbReference>
<dbReference type="PROSITE" id="PS51733">
    <property type="entry name" value="BPL_LPL_CATALYTIC"/>
    <property type="match status" value="1"/>
</dbReference>
<feature type="binding site" evidence="7">
    <location>
        <begin position="87"/>
        <end position="94"/>
    </location>
    <ligand>
        <name>substrate</name>
    </ligand>
</feature>
<dbReference type="CDD" id="cd16444">
    <property type="entry name" value="LipB"/>
    <property type="match status" value="1"/>
</dbReference>
<feature type="active site" description="Acyl-thioester intermediate" evidence="6">
    <location>
        <position position="185"/>
    </location>
</feature>
<dbReference type="Pfam" id="PF21948">
    <property type="entry name" value="LplA-B_cat"/>
    <property type="match status" value="1"/>
</dbReference>
<feature type="binding site" evidence="7">
    <location>
        <begin position="154"/>
        <end position="156"/>
    </location>
    <ligand>
        <name>substrate</name>
    </ligand>
</feature>
<protein>
    <recommendedName>
        <fullName evidence="5">Octanoyltransferase</fullName>
        <ecNumber evidence="5">2.3.1.181</ecNumber>
    </recommendedName>
</protein>
<dbReference type="OMA" id="TEEPMWY"/>
<evidence type="ECO:0000313" key="10">
    <source>
        <dbReference type="EMBL" id="ORY84924.1"/>
    </source>
</evidence>
<comment type="catalytic activity">
    <reaction evidence="5">
        <text>octanoyl-[ACP] + L-lysyl-[protein] = N(6)-octanoyl-L-lysyl-[protein] + holo-[ACP] + H(+)</text>
        <dbReference type="Rhea" id="RHEA:17665"/>
        <dbReference type="Rhea" id="RHEA-COMP:9636"/>
        <dbReference type="Rhea" id="RHEA-COMP:9685"/>
        <dbReference type="Rhea" id="RHEA-COMP:9752"/>
        <dbReference type="Rhea" id="RHEA-COMP:9928"/>
        <dbReference type="ChEBI" id="CHEBI:15378"/>
        <dbReference type="ChEBI" id="CHEBI:29969"/>
        <dbReference type="ChEBI" id="CHEBI:64479"/>
        <dbReference type="ChEBI" id="CHEBI:78463"/>
        <dbReference type="ChEBI" id="CHEBI:78809"/>
        <dbReference type="EC" id="2.3.1.181"/>
    </reaction>
</comment>
<reference evidence="10 11" key="1">
    <citation type="submission" date="2016-07" db="EMBL/GenBank/DDBJ databases">
        <title>Pervasive Adenine N6-methylation of Active Genes in Fungi.</title>
        <authorList>
            <consortium name="DOE Joint Genome Institute"/>
            <person name="Mondo S.J."/>
            <person name="Dannebaum R.O."/>
            <person name="Kuo R.C."/>
            <person name="Labutti K."/>
            <person name="Haridas S."/>
            <person name="Kuo A."/>
            <person name="Salamov A."/>
            <person name="Ahrendt S.R."/>
            <person name="Lipzen A."/>
            <person name="Sullivan W."/>
            <person name="Andreopoulos W.B."/>
            <person name="Clum A."/>
            <person name="Lindquist E."/>
            <person name="Daum C."/>
            <person name="Ramamoorthy G.K."/>
            <person name="Gryganskyi A."/>
            <person name="Culley D."/>
            <person name="Magnuson J.K."/>
            <person name="James T.Y."/>
            <person name="O'Malley M.A."/>
            <person name="Stajich J.E."/>
            <person name="Spatafora J.W."/>
            <person name="Visel A."/>
            <person name="Grigoriev I.V."/>
        </authorList>
    </citation>
    <scope>NUCLEOTIDE SEQUENCE [LARGE SCALE GENOMIC DNA]</scope>
    <source>
        <strain evidence="10 11">12-1054</strain>
    </source>
</reference>
<keyword evidence="4 5" id="KW-0012">Acyltransferase</keyword>
<dbReference type="InterPro" id="IPR004143">
    <property type="entry name" value="BPL_LPL_catalytic"/>
</dbReference>
<comment type="similarity">
    <text evidence="2 5">Belongs to the LipB family.</text>
</comment>
<evidence type="ECO:0000256" key="3">
    <source>
        <dbReference type="ARBA" id="ARBA00022679"/>
    </source>
</evidence>
<feature type="domain" description="BPL/LPL catalytic" evidence="9">
    <location>
        <begin position="34"/>
        <end position="224"/>
    </location>
</feature>
<comment type="pathway">
    <text evidence="1 5">Protein modification; protein lipoylation via endogenous pathway; protein N(6)-(lipoyl)lysine from octanoyl-[acyl-carrier-protein]: step 1/2.</text>
</comment>
<dbReference type="STRING" id="56484.A0A1Y2FNL2"/>
<dbReference type="EC" id="2.3.1.181" evidence="5"/>
<gene>
    <name evidence="10" type="ORF">BCR37DRAFT_344853</name>
</gene>
<evidence type="ECO:0000256" key="4">
    <source>
        <dbReference type="ARBA" id="ARBA00023315"/>
    </source>
</evidence>
<comment type="caution">
    <text evidence="10">The sequence shown here is derived from an EMBL/GenBank/DDBJ whole genome shotgun (WGS) entry which is preliminary data.</text>
</comment>
<dbReference type="NCBIfam" id="TIGR00214">
    <property type="entry name" value="lipB"/>
    <property type="match status" value="1"/>
</dbReference>
<dbReference type="GO" id="GO:0009249">
    <property type="term" value="P:protein lipoylation"/>
    <property type="evidence" value="ECO:0007669"/>
    <property type="project" value="InterPro"/>
</dbReference>
<comment type="function">
    <text evidence="5">Catalyzes the transfer of endogenously produced octanoic acid from octanoyl-acyl-carrier-protein onto the lipoyl domains of lipoate-dependent enzymes. Lipoyl-ACP can also act as a substrate although octanoyl-ACP is likely to be the physiological substrate.</text>
</comment>
<dbReference type="RefSeq" id="XP_040726707.1">
    <property type="nucleotide sequence ID" value="XM_040867591.1"/>
</dbReference>
<dbReference type="SUPFAM" id="SSF55681">
    <property type="entry name" value="Class II aaRS and biotin synthetases"/>
    <property type="match status" value="1"/>
</dbReference>
<dbReference type="OrthoDB" id="19908at2759"/>
<evidence type="ECO:0000256" key="2">
    <source>
        <dbReference type="ARBA" id="ARBA00007907"/>
    </source>
</evidence>
<evidence type="ECO:0000256" key="8">
    <source>
        <dbReference type="PIRSR" id="PIRSR016262-3"/>
    </source>
</evidence>
<evidence type="ECO:0000256" key="5">
    <source>
        <dbReference type="PIRNR" id="PIRNR016262"/>
    </source>
</evidence>
<dbReference type="EMBL" id="MCFI01000005">
    <property type="protein sequence ID" value="ORY84924.1"/>
    <property type="molecule type" value="Genomic_DNA"/>
</dbReference>
<evidence type="ECO:0000256" key="6">
    <source>
        <dbReference type="PIRSR" id="PIRSR016262-1"/>
    </source>
</evidence>
<dbReference type="Proteomes" id="UP000193685">
    <property type="component" value="Unassembled WGS sequence"/>
</dbReference>
<organism evidence="10 11">
    <name type="scientific">Protomyces lactucae-debilis</name>
    <dbReference type="NCBI Taxonomy" id="2754530"/>
    <lineage>
        <taxon>Eukaryota</taxon>
        <taxon>Fungi</taxon>
        <taxon>Dikarya</taxon>
        <taxon>Ascomycota</taxon>
        <taxon>Taphrinomycotina</taxon>
        <taxon>Taphrinomycetes</taxon>
        <taxon>Taphrinales</taxon>
        <taxon>Protomycetaceae</taxon>
        <taxon>Protomyces</taxon>
    </lineage>
</organism>
<dbReference type="UniPathway" id="UPA00538">
    <property type="reaction ID" value="UER00592"/>
</dbReference>
<dbReference type="PANTHER" id="PTHR10993:SF7">
    <property type="entry name" value="LIPOYLTRANSFERASE 2, MITOCHONDRIAL-RELATED"/>
    <property type="match status" value="1"/>
</dbReference>
<evidence type="ECO:0000256" key="7">
    <source>
        <dbReference type="PIRSR" id="PIRSR016262-2"/>
    </source>
</evidence>
<name>A0A1Y2FNL2_PROLT</name>
<dbReference type="InterPro" id="IPR045864">
    <property type="entry name" value="aa-tRNA-synth_II/BPL/LPL"/>
</dbReference>
<feature type="binding site" evidence="7">
    <location>
        <begin position="167"/>
        <end position="169"/>
    </location>
    <ligand>
        <name>substrate</name>
    </ligand>
</feature>
<evidence type="ECO:0000256" key="1">
    <source>
        <dbReference type="ARBA" id="ARBA00004821"/>
    </source>
</evidence>
<feature type="site" description="Lowers pKa of active site Cys" evidence="8">
    <location>
        <position position="151"/>
    </location>
</feature>
<evidence type="ECO:0000259" key="9">
    <source>
        <dbReference type="PROSITE" id="PS51733"/>
    </source>
</evidence>
<dbReference type="PANTHER" id="PTHR10993">
    <property type="entry name" value="OCTANOYLTRANSFERASE"/>
    <property type="match status" value="1"/>
</dbReference>
<dbReference type="GeneID" id="63784190"/>
<dbReference type="PIRSF" id="PIRSF016262">
    <property type="entry name" value="LPLase"/>
    <property type="match status" value="1"/>
</dbReference>
<accession>A0A1Y2FNL2</accession>
<proteinExistence type="inferred from homology"/>
<keyword evidence="11" id="KW-1185">Reference proteome</keyword>
<dbReference type="InterPro" id="IPR000544">
    <property type="entry name" value="Octanoyltransferase"/>
</dbReference>
<dbReference type="AlphaFoldDB" id="A0A1Y2FNL2"/>
<dbReference type="GO" id="GO:0033819">
    <property type="term" value="F:lipoyl(octanoyl) transferase activity"/>
    <property type="evidence" value="ECO:0007669"/>
    <property type="project" value="UniProtKB-EC"/>
</dbReference>
<keyword evidence="3 5" id="KW-0808">Transferase</keyword>